<accession>A0A0C9TU03</accession>
<dbReference type="AlphaFoldDB" id="A0A0C9TU03"/>
<dbReference type="HOGENOM" id="CLU_1548100_0_0_1"/>
<reference evidence="2 3" key="1">
    <citation type="submission" date="2014-06" db="EMBL/GenBank/DDBJ databases">
        <authorList>
            <consortium name="DOE Joint Genome Institute"/>
            <person name="Kuo A."/>
            <person name="Kohler A."/>
            <person name="Nagy L.G."/>
            <person name="Floudas D."/>
            <person name="Copeland A."/>
            <person name="Barry K.W."/>
            <person name="Cichocki N."/>
            <person name="Veneault-Fourrey C."/>
            <person name="LaButti K."/>
            <person name="Lindquist E.A."/>
            <person name="Lipzen A."/>
            <person name="Lundell T."/>
            <person name="Morin E."/>
            <person name="Murat C."/>
            <person name="Sun H."/>
            <person name="Tunlid A."/>
            <person name="Henrissat B."/>
            <person name="Grigoriev I.V."/>
            <person name="Hibbett D.S."/>
            <person name="Martin F."/>
            <person name="Nordberg H.P."/>
            <person name="Cantor M.N."/>
            <person name="Hua S.X."/>
        </authorList>
    </citation>
    <scope>NUCLEOTIDE SEQUENCE [LARGE SCALE GENOMIC DNA]</scope>
    <source>
        <strain evidence="2 3">ATCC 200175</strain>
    </source>
</reference>
<name>A0A0C9TU03_PAXIN</name>
<protein>
    <submittedName>
        <fullName evidence="2">Uncharacterized protein</fullName>
    </submittedName>
</protein>
<keyword evidence="3" id="KW-1185">Reference proteome</keyword>
<evidence type="ECO:0000256" key="1">
    <source>
        <dbReference type="SAM" id="MobiDB-lite"/>
    </source>
</evidence>
<proteinExistence type="predicted"/>
<evidence type="ECO:0000313" key="2">
    <source>
        <dbReference type="EMBL" id="KIJ11292.1"/>
    </source>
</evidence>
<gene>
    <name evidence="2" type="ORF">PAXINDRAFT_15829</name>
</gene>
<dbReference type="EMBL" id="KN819383">
    <property type="protein sequence ID" value="KIJ11292.1"/>
    <property type="molecule type" value="Genomic_DNA"/>
</dbReference>
<feature type="compositionally biased region" description="Polar residues" evidence="1">
    <location>
        <begin position="34"/>
        <end position="44"/>
    </location>
</feature>
<evidence type="ECO:0000313" key="3">
    <source>
        <dbReference type="Proteomes" id="UP000053647"/>
    </source>
</evidence>
<reference evidence="3" key="2">
    <citation type="submission" date="2015-01" db="EMBL/GenBank/DDBJ databases">
        <title>Evolutionary Origins and Diversification of the Mycorrhizal Mutualists.</title>
        <authorList>
            <consortium name="DOE Joint Genome Institute"/>
            <consortium name="Mycorrhizal Genomics Consortium"/>
            <person name="Kohler A."/>
            <person name="Kuo A."/>
            <person name="Nagy L.G."/>
            <person name="Floudas D."/>
            <person name="Copeland A."/>
            <person name="Barry K.W."/>
            <person name="Cichocki N."/>
            <person name="Veneault-Fourrey C."/>
            <person name="LaButti K."/>
            <person name="Lindquist E.A."/>
            <person name="Lipzen A."/>
            <person name="Lundell T."/>
            <person name="Morin E."/>
            <person name="Murat C."/>
            <person name="Riley R."/>
            <person name="Ohm R."/>
            <person name="Sun H."/>
            <person name="Tunlid A."/>
            <person name="Henrissat B."/>
            <person name="Grigoriev I.V."/>
            <person name="Hibbett D.S."/>
            <person name="Martin F."/>
        </authorList>
    </citation>
    <scope>NUCLEOTIDE SEQUENCE [LARGE SCALE GENOMIC DNA]</scope>
    <source>
        <strain evidence="3">ATCC 200175</strain>
    </source>
</reference>
<organism evidence="2 3">
    <name type="scientific">Paxillus involutus ATCC 200175</name>
    <dbReference type="NCBI Taxonomy" id="664439"/>
    <lineage>
        <taxon>Eukaryota</taxon>
        <taxon>Fungi</taxon>
        <taxon>Dikarya</taxon>
        <taxon>Basidiomycota</taxon>
        <taxon>Agaricomycotina</taxon>
        <taxon>Agaricomycetes</taxon>
        <taxon>Agaricomycetidae</taxon>
        <taxon>Boletales</taxon>
        <taxon>Paxilineae</taxon>
        <taxon>Paxillaceae</taxon>
        <taxon>Paxillus</taxon>
    </lineage>
</organism>
<dbReference type="Proteomes" id="UP000053647">
    <property type="component" value="Unassembled WGS sequence"/>
</dbReference>
<sequence length="181" mass="19423">MHGEGSYSTRYAHLSIEVHGLNRNFSASHHAPRQQITVPPNSELVSEGGIRSGAHPSYGLPGAEINSPFWGEASQEVPSWAGDPVGFSFDNVSSVHREDTVFPSNDYPSTTYSGSGIPEGITAHHRDRSDPTLPLSFYSELSGALGINPPSRPGPVRPTSIFVSRMVHMGGKSLKVNTLAM</sequence>
<feature type="region of interest" description="Disordered" evidence="1">
    <location>
        <begin position="27"/>
        <end position="58"/>
    </location>
</feature>